<dbReference type="CDD" id="cd00009">
    <property type="entry name" value="AAA"/>
    <property type="match status" value="1"/>
</dbReference>
<dbReference type="InterPro" id="IPR020568">
    <property type="entry name" value="Ribosomal_Su5_D2-typ_SF"/>
</dbReference>
<name>A0A402CX41_9BACT</name>
<dbReference type="Gene3D" id="3.30.230.10">
    <property type="match status" value="1"/>
</dbReference>
<sequence length="511" mass="54997">MLAQVDSAATLGIDAYVVRVEVDISSTIPMFAIVGLPDAAVQESRERVRSAIRNTGYEFPLRRITINLAPADIKKQGPSFDLPIAIGLLAATGQVSTDHLDKGLFIGELALDGGVSPVAGILPIAIRAKAEKKKFLVVPEANAREAAVVGDVDIYPVKTLAEVVALLNDFEKTAPLPADPVGLLNADQHYDIDFADVKGQEHVKRALEVAAAGGHNILLVGPPGSGKTMLARRLPTILPPLNLDEALDITKIYSVSGLLGTHTALVTKRPFRSPHHSISTAALAGGGSNPRPGEVSLSHHGVLFLDELPEFRRDVLEVLRQPLEDGHVTIARIAGTMTYPARLMLVAAMNPCPCGYFGDTIKSCTCSPQMIAKYLQRISGPLLDRIDIHIEVPRLPQDEMLQSSGTGETSATIRSRIIAARDLQKQRFTGTDLQNNASMASKQLKEYCAVDKEVKDLLRAAISQLGLSARAYDRILKLARTVADLDGAKDIGLGHVAEAIQYRALDRKLWG</sequence>
<dbReference type="SUPFAM" id="SSF52540">
    <property type="entry name" value="P-loop containing nucleoside triphosphate hydrolases"/>
    <property type="match status" value="1"/>
</dbReference>
<accession>A0A402CX41</accession>
<dbReference type="Proteomes" id="UP000287394">
    <property type="component" value="Chromosome"/>
</dbReference>
<dbReference type="PRINTS" id="PR01657">
    <property type="entry name" value="MCMFAMILY"/>
</dbReference>
<dbReference type="Pfam" id="PF13335">
    <property type="entry name" value="Mg_chelatase_C"/>
    <property type="match status" value="1"/>
</dbReference>
<dbReference type="InterPro" id="IPR014721">
    <property type="entry name" value="Ribsml_uS5_D2-typ_fold_subgr"/>
</dbReference>
<dbReference type="Gene3D" id="3.40.50.300">
    <property type="entry name" value="P-loop containing nucleotide triphosphate hydrolases"/>
    <property type="match status" value="1"/>
</dbReference>
<dbReference type="PANTHER" id="PTHR32039">
    <property type="entry name" value="MAGNESIUM-CHELATASE SUBUNIT CHLI"/>
    <property type="match status" value="1"/>
</dbReference>
<evidence type="ECO:0000256" key="3">
    <source>
        <dbReference type="ARBA" id="ARBA00022840"/>
    </source>
</evidence>
<dbReference type="SMART" id="SM00382">
    <property type="entry name" value="AAA"/>
    <property type="match status" value="1"/>
</dbReference>
<organism evidence="4 5">
    <name type="scientific">Capsulimonas corticalis</name>
    <dbReference type="NCBI Taxonomy" id="2219043"/>
    <lineage>
        <taxon>Bacteria</taxon>
        <taxon>Bacillati</taxon>
        <taxon>Armatimonadota</taxon>
        <taxon>Armatimonadia</taxon>
        <taxon>Capsulimonadales</taxon>
        <taxon>Capsulimonadaceae</taxon>
        <taxon>Capsulimonas</taxon>
    </lineage>
</organism>
<dbReference type="NCBIfam" id="TIGR00368">
    <property type="entry name" value="YifB family Mg chelatase-like AAA ATPase"/>
    <property type="match status" value="1"/>
</dbReference>
<keyword evidence="5" id="KW-1185">Reference proteome</keyword>
<dbReference type="SUPFAM" id="SSF54211">
    <property type="entry name" value="Ribosomal protein S5 domain 2-like"/>
    <property type="match status" value="1"/>
</dbReference>
<evidence type="ECO:0000256" key="2">
    <source>
        <dbReference type="ARBA" id="ARBA00022741"/>
    </source>
</evidence>
<evidence type="ECO:0000313" key="4">
    <source>
        <dbReference type="EMBL" id="BDI32423.1"/>
    </source>
</evidence>
<dbReference type="RefSeq" id="WP_119321897.1">
    <property type="nucleotide sequence ID" value="NZ_AP025739.1"/>
</dbReference>
<dbReference type="InterPro" id="IPR004482">
    <property type="entry name" value="Mg_chelat-rel"/>
</dbReference>
<keyword evidence="3" id="KW-0067">ATP-binding</keyword>
<dbReference type="Pfam" id="PF01078">
    <property type="entry name" value="Mg_chelatase"/>
    <property type="match status" value="1"/>
</dbReference>
<dbReference type="GO" id="GO:0003677">
    <property type="term" value="F:DNA binding"/>
    <property type="evidence" value="ECO:0007669"/>
    <property type="project" value="InterPro"/>
</dbReference>
<dbReference type="GO" id="GO:0005524">
    <property type="term" value="F:ATP binding"/>
    <property type="evidence" value="ECO:0007669"/>
    <property type="project" value="UniProtKB-KW"/>
</dbReference>
<dbReference type="InterPro" id="IPR000523">
    <property type="entry name" value="Mg_chelatse_chII-like_cat_dom"/>
</dbReference>
<dbReference type="InterPro" id="IPR001208">
    <property type="entry name" value="MCM_dom"/>
</dbReference>
<dbReference type="EMBL" id="AP025739">
    <property type="protein sequence ID" value="BDI32423.1"/>
    <property type="molecule type" value="Genomic_DNA"/>
</dbReference>
<keyword evidence="2" id="KW-0547">Nucleotide-binding</keyword>
<reference evidence="4 5" key="1">
    <citation type="journal article" date="2019" name="Int. J. Syst. Evol. Microbiol.">
        <title>Capsulimonas corticalis gen. nov., sp. nov., an aerobic capsulated bacterium, of a novel bacterial order, Capsulimonadales ord. nov., of the class Armatimonadia of the phylum Armatimonadetes.</title>
        <authorList>
            <person name="Li J."/>
            <person name="Kudo C."/>
            <person name="Tonouchi A."/>
        </authorList>
    </citation>
    <scope>NUCLEOTIDE SEQUENCE [LARGE SCALE GENOMIC DNA]</scope>
    <source>
        <strain evidence="4 5">AX-7</strain>
    </source>
</reference>
<dbReference type="KEGG" id="ccot:CCAX7_44740"/>
<proteinExistence type="inferred from homology"/>
<dbReference type="OrthoDB" id="9813147at2"/>
<protein>
    <submittedName>
        <fullName evidence="4">Magnesium chelatase</fullName>
    </submittedName>
</protein>
<evidence type="ECO:0000313" key="5">
    <source>
        <dbReference type="Proteomes" id="UP000287394"/>
    </source>
</evidence>
<dbReference type="AlphaFoldDB" id="A0A402CX41"/>
<gene>
    <name evidence="4" type="ORF">CCAX7_44740</name>
</gene>
<dbReference type="PANTHER" id="PTHR32039:SF7">
    <property type="entry name" value="COMPETENCE PROTEIN COMM"/>
    <property type="match status" value="1"/>
</dbReference>
<dbReference type="InterPro" id="IPR003593">
    <property type="entry name" value="AAA+_ATPase"/>
</dbReference>
<dbReference type="Pfam" id="PF13541">
    <property type="entry name" value="ChlI"/>
    <property type="match status" value="1"/>
</dbReference>
<dbReference type="InterPro" id="IPR045006">
    <property type="entry name" value="CHLI-like"/>
</dbReference>
<evidence type="ECO:0000256" key="1">
    <source>
        <dbReference type="ARBA" id="ARBA00006354"/>
    </source>
</evidence>
<dbReference type="InterPro" id="IPR027417">
    <property type="entry name" value="P-loop_NTPase"/>
</dbReference>
<comment type="similarity">
    <text evidence="1">Belongs to the Mg-chelatase subunits D/I family. ComM subfamily.</text>
</comment>
<dbReference type="InterPro" id="IPR025158">
    <property type="entry name" value="Mg_chelat-rel_C"/>
</dbReference>